<evidence type="ECO:0000256" key="1">
    <source>
        <dbReference type="ARBA" id="ARBA00000085"/>
    </source>
</evidence>
<dbReference type="PATRIC" id="fig|453.4.peg.1758"/>
<evidence type="ECO:0000256" key="2">
    <source>
        <dbReference type="ARBA" id="ARBA00012438"/>
    </source>
</evidence>
<evidence type="ECO:0000256" key="3">
    <source>
        <dbReference type="ARBA" id="ARBA00022553"/>
    </source>
</evidence>
<dbReference type="Pfam" id="PF08447">
    <property type="entry name" value="PAS_3"/>
    <property type="match status" value="1"/>
</dbReference>
<dbReference type="EC" id="2.7.13.3" evidence="2"/>
<evidence type="ECO:0000313" key="8">
    <source>
        <dbReference type="EMBL" id="KTC96688.1"/>
    </source>
</evidence>
<dbReference type="SMART" id="SM00387">
    <property type="entry name" value="HATPase_c"/>
    <property type="match status" value="1"/>
</dbReference>
<dbReference type="InterPro" id="IPR052162">
    <property type="entry name" value="Sensor_kinase/Photoreceptor"/>
</dbReference>
<dbReference type="EMBL" id="LNYB01000080">
    <property type="protein sequence ID" value="KTC96688.1"/>
    <property type="molecule type" value="Genomic_DNA"/>
</dbReference>
<dbReference type="PANTHER" id="PTHR43304">
    <property type="entry name" value="PHYTOCHROME-LIKE PROTEIN CPH1"/>
    <property type="match status" value="1"/>
</dbReference>
<dbReference type="STRING" id="453.Lfee_1600"/>
<evidence type="ECO:0000313" key="9">
    <source>
        <dbReference type="EMBL" id="SPX60641.1"/>
    </source>
</evidence>
<organism evidence="8 10">
    <name type="scientific">Legionella feeleii</name>
    <dbReference type="NCBI Taxonomy" id="453"/>
    <lineage>
        <taxon>Bacteria</taxon>
        <taxon>Pseudomonadati</taxon>
        <taxon>Pseudomonadota</taxon>
        <taxon>Gammaproteobacteria</taxon>
        <taxon>Legionellales</taxon>
        <taxon>Legionellaceae</taxon>
        <taxon>Legionella</taxon>
    </lineage>
</organism>
<dbReference type="SUPFAM" id="SSF55874">
    <property type="entry name" value="ATPase domain of HSP90 chaperone/DNA topoisomerase II/histidine kinase"/>
    <property type="match status" value="1"/>
</dbReference>
<dbReference type="Proteomes" id="UP000054698">
    <property type="component" value="Unassembled WGS sequence"/>
</dbReference>
<evidence type="ECO:0000313" key="11">
    <source>
        <dbReference type="Proteomes" id="UP000251942"/>
    </source>
</evidence>
<dbReference type="NCBIfam" id="TIGR00229">
    <property type="entry name" value="sensory_box"/>
    <property type="match status" value="1"/>
</dbReference>
<evidence type="ECO:0000313" key="10">
    <source>
        <dbReference type="Proteomes" id="UP000054698"/>
    </source>
</evidence>
<dbReference type="InterPro" id="IPR004358">
    <property type="entry name" value="Sig_transdc_His_kin-like_C"/>
</dbReference>
<dbReference type="CDD" id="cd00130">
    <property type="entry name" value="PAS"/>
    <property type="match status" value="1"/>
</dbReference>
<dbReference type="PRINTS" id="PR00344">
    <property type="entry name" value="BCTRLSENSOR"/>
</dbReference>
<keyword evidence="10" id="KW-1185">Reference proteome</keyword>
<dbReference type="InterPro" id="IPR036890">
    <property type="entry name" value="HATPase_C_sf"/>
</dbReference>
<feature type="domain" description="Histidine kinase" evidence="6">
    <location>
        <begin position="285"/>
        <end position="464"/>
    </location>
</feature>
<evidence type="ECO:0000259" key="6">
    <source>
        <dbReference type="PROSITE" id="PS50109"/>
    </source>
</evidence>
<gene>
    <name evidence="8" type="primary">fixL_1</name>
    <name evidence="9" type="synonym">fixL_2</name>
    <name evidence="8" type="ORF">Lfee_1600</name>
    <name evidence="9" type="ORF">NCTC12022_01373</name>
</gene>
<dbReference type="Gene3D" id="3.30.450.20">
    <property type="entry name" value="PAS domain"/>
    <property type="match status" value="1"/>
</dbReference>
<dbReference type="Pfam" id="PF02518">
    <property type="entry name" value="HATPase_c"/>
    <property type="match status" value="1"/>
</dbReference>
<dbReference type="InterPro" id="IPR000014">
    <property type="entry name" value="PAS"/>
</dbReference>
<evidence type="ECO:0000259" key="7">
    <source>
        <dbReference type="PROSITE" id="PS50112"/>
    </source>
</evidence>
<comment type="catalytic activity">
    <reaction evidence="1">
        <text>ATP + protein L-histidine = ADP + protein N-phospho-L-histidine.</text>
        <dbReference type="EC" id="2.7.13.3"/>
    </reaction>
</comment>
<dbReference type="InterPro" id="IPR003594">
    <property type="entry name" value="HATPase_dom"/>
</dbReference>
<reference evidence="8 10" key="1">
    <citation type="submission" date="2015-11" db="EMBL/GenBank/DDBJ databases">
        <title>Genomic analysis of 38 Legionella species identifies large and diverse effector repertoires.</title>
        <authorList>
            <person name="Burstein D."/>
            <person name="Amaro F."/>
            <person name="Zusman T."/>
            <person name="Lifshitz Z."/>
            <person name="Cohen O."/>
            <person name="Gilbert J.A."/>
            <person name="Pupko T."/>
            <person name="Shuman H.A."/>
            <person name="Segal G."/>
        </authorList>
    </citation>
    <scope>NUCLEOTIDE SEQUENCE [LARGE SCALE GENOMIC DNA]</scope>
    <source>
        <strain evidence="8 10">WO-44C</strain>
    </source>
</reference>
<keyword evidence="3" id="KW-0597">Phosphoprotein</keyword>
<accession>A0A0W0TM51</accession>
<dbReference type="SUPFAM" id="SSF55785">
    <property type="entry name" value="PYP-like sensor domain (PAS domain)"/>
    <property type="match status" value="1"/>
</dbReference>
<sequence>MEIHRLLQRQLNKFNIKPDELPQDVEKWMEFILHINKTYFENDQDRYLLERSIDISSKEMRDINAKLEYAQDIAKMGYWYYDKDSNITTWSKGLYKILEIPPSNTALSYIEFLELVHPNDKARLKNMIEKALEQKVGYDYELRVKSKDNNYKWYRAIGKATPEKNQISGVLMDITKRKLIEEQLHELNNKLLSTARLAGMSEVATSILHNVGNLLNSVNVSTLILRKNVARDHYKKISAIKTMLDENISRLSDYLLNDPKGKLILPYLDALSKALYEEYEENIKEANTLENNINHINEIIAMQQSLSGVSNLTEKISIPDLIRNAVKSVILEKHQIDVQIEIAPEISDFVTDKSKLFQILTNLLTNAKDSVLLPEVNGPKEIVVSVSRTNDNHLNIKVSDNGIGIDKSNLDRIFSFGFTTKKTGHGFGLHCSAIYARDLGGTLNAESNGAGKGAQFILELPISEENVARGSL</sequence>
<reference evidence="9 11" key="2">
    <citation type="submission" date="2018-06" db="EMBL/GenBank/DDBJ databases">
        <authorList>
            <consortium name="Pathogen Informatics"/>
            <person name="Doyle S."/>
        </authorList>
    </citation>
    <scope>NUCLEOTIDE SEQUENCE [LARGE SCALE GENOMIC DNA]</scope>
    <source>
        <strain evidence="9 11">NCTC12022</strain>
    </source>
</reference>
<evidence type="ECO:0000256" key="5">
    <source>
        <dbReference type="ARBA" id="ARBA00022777"/>
    </source>
</evidence>
<dbReference type="PROSITE" id="PS50112">
    <property type="entry name" value="PAS"/>
    <property type="match status" value="1"/>
</dbReference>
<feature type="domain" description="PAS" evidence="7">
    <location>
        <begin position="63"/>
        <end position="135"/>
    </location>
</feature>
<dbReference type="Proteomes" id="UP000251942">
    <property type="component" value="Unassembled WGS sequence"/>
</dbReference>
<dbReference type="InterPro" id="IPR035965">
    <property type="entry name" value="PAS-like_dom_sf"/>
</dbReference>
<protein>
    <recommendedName>
        <fullName evidence="2">histidine kinase</fullName>
        <ecNumber evidence="2">2.7.13.3</ecNumber>
    </recommendedName>
</protein>
<dbReference type="RefSeq" id="WP_058445616.1">
    <property type="nucleotide sequence ID" value="NZ_CAAAHT010000003.1"/>
</dbReference>
<dbReference type="PANTHER" id="PTHR43304:SF1">
    <property type="entry name" value="PAC DOMAIN-CONTAINING PROTEIN"/>
    <property type="match status" value="1"/>
</dbReference>
<keyword evidence="4 9" id="KW-0808">Transferase</keyword>
<dbReference type="PROSITE" id="PS50109">
    <property type="entry name" value="HIS_KIN"/>
    <property type="match status" value="1"/>
</dbReference>
<dbReference type="OrthoDB" id="149796at2"/>
<dbReference type="EMBL" id="UASS01000011">
    <property type="protein sequence ID" value="SPX60641.1"/>
    <property type="molecule type" value="Genomic_DNA"/>
</dbReference>
<dbReference type="Gene3D" id="3.30.565.10">
    <property type="entry name" value="Histidine kinase-like ATPase, C-terminal domain"/>
    <property type="match status" value="1"/>
</dbReference>
<name>A0A0W0TM51_9GAMM</name>
<dbReference type="AlphaFoldDB" id="A0A0W0TM51"/>
<dbReference type="InterPro" id="IPR005467">
    <property type="entry name" value="His_kinase_dom"/>
</dbReference>
<dbReference type="GO" id="GO:0004673">
    <property type="term" value="F:protein histidine kinase activity"/>
    <property type="evidence" value="ECO:0007669"/>
    <property type="project" value="UniProtKB-EC"/>
</dbReference>
<evidence type="ECO:0000256" key="4">
    <source>
        <dbReference type="ARBA" id="ARBA00022679"/>
    </source>
</evidence>
<dbReference type="InterPro" id="IPR013655">
    <property type="entry name" value="PAS_fold_3"/>
</dbReference>
<proteinExistence type="predicted"/>
<keyword evidence="5 8" id="KW-0418">Kinase</keyword>